<comment type="caution">
    <text evidence="1">The sequence shown here is derived from an EMBL/GenBank/DDBJ whole genome shotgun (WGS) entry which is preliminary data.</text>
</comment>
<protein>
    <submittedName>
        <fullName evidence="1">Uncharacterized protein</fullName>
    </submittedName>
</protein>
<sequence length="53" mass="6050">MALFSGRLGFSGPDGDAFPAEMEQLERGSSNTNLFTDYCWHYPTSYDRRLLDL</sequence>
<evidence type="ECO:0000313" key="2">
    <source>
        <dbReference type="Proteomes" id="UP000434957"/>
    </source>
</evidence>
<dbReference type="Proteomes" id="UP000434957">
    <property type="component" value="Unassembled WGS sequence"/>
</dbReference>
<dbReference type="EMBL" id="QXFT01001095">
    <property type="protein sequence ID" value="KAE9329087.1"/>
    <property type="molecule type" value="Genomic_DNA"/>
</dbReference>
<keyword evidence="2" id="KW-1185">Reference proteome</keyword>
<evidence type="ECO:0000313" key="1">
    <source>
        <dbReference type="EMBL" id="KAE9329087.1"/>
    </source>
</evidence>
<proteinExistence type="predicted"/>
<reference evidence="1 2" key="1">
    <citation type="submission" date="2018-08" db="EMBL/GenBank/DDBJ databases">
        <title>Genomic investigation of the strawberry pathogen Phytophthora fragariae indicates pathogenicity is determined by transcriptional variation in three key races.</title>
        <authorList>
            <person name="Adams T.M."/>
            <person name="Armitage A.D."/>
            <person name="Sobczyk M.K."/>
            <person name="Bates H.J."/>
            <person name="Dunwell J.M."/>
            <person name="Nellist C.F."/>
            <person name="Harrison R.J."/>
        </authorList>
    </citation>
    <scope>NUCLEOTIDE SEQUENCE [LARGE SCALE GENOMIC DNA]</scope>
    <source>
        <strain evidence="1 2">SCRP333</strain>
    </source>
</reference>
<accession>A0A6A4EXW4</accession>
<gene>
    <name evidence="1" type="ORF">PR003_g15629</name>
</gene>
<name>A0A6A4EXW4_9STRA</name>
<dbReference type="AlphaFoldDB" id="A0A6A4EXW4"/>
<organism evidence="1 2">
    <name type="scientific">Phytophthora rubi</name>
    <dbReference type="NCBI Taxonomy" id="129364"/>
    <lineage>
        <taxon>Eukaryota</taxon>
        <taxon>Sar</taxon>
        <taxon>Stramenopiles</taxon>
        <taxon>Oomycota</taxon>
        <taxon>Peronosporomycetes</taxon>
        <taxon>Peronosporales</taxon>
        <taxon>Peronosporaceae</taxon>
        <taxon>Phytophthora</taxon>
    </lineage>
</organism>